<feature type="region of interest" description="Disordered" evidence="1">
    <location>
        <begin position="179"/>
        <end position="259"/>
    </location>
</feature>
<feature type="compositionally biased region" description="Basic and acidic residues" evidence="1">
    <location>
        <begin position="57"/>
        <end position="72"/>
    </location>
</feature>
<accession>A0A6J4T937</accession>
<feature type="compositionally biased region" description="Basic residues" evidence="1">
    <location>
        <begin position="143"/>
        <end position="158"/>
    </location>
</feature>
<feature type="region of interest" description="Disordered" evidence="1">
    <location>
        <begin position="38"/>
        <end position="111"/>
    </location>
</feature>
<evidence type="ECO:0000313" key="2">
    <source>
        <dbReference type="EMBL" id="CAA9516665.1"/>
    </source>
</evidence>
<feature type="compositionally biased region" description="Low complexity" evidence="1">
    <location>
        <begin position="75"/>
        <end position="87"/>
    </location>
</feature>
<feature type="compositionally biased region" description="Basic and acidic residues" evidence="1">
    <location>
        <begin position="203"/>
        <end position="219"/>
    </location>
</feature>
<feature type="compositionally biased region" description="Basic residues" evidence="1">
    <location>
        <begin position="184"/>
        <end position="202"/>
    </location>
</feature>
<feature type="compositionally biased region" description="Basic residues" evidence="1">
    <location>
        <begin position="230"/>
        <end position="247"/>
    </location>
</feature>
<name>A0A6J4T937_9ACTN</name>
<feature type="region of interest" description="Disordered" evidence="1">
    <location>
        <begin position="142"/>
        <end position="162"/>
    </location>
</feature>
<dbReference type="EMBL" id="CADCVS010000361">
    <property type="protein sequence ID" value="CAA9516665.1"/>
    <property type="molecule type" value="Genomic_DNA"/>
</dbReference>
<reference evidence="2" key="1">
    <citation type="submission" date="2020-02" db="EMBL/GenBank/DDBJ databases">
        <authorList>
            <person name="Meier V. D."/>
        </authorList>
    </citation>
    <scope>NUCLEOTIDE SEQUENCE</scope>
    <source>
        <strain evidence="2">AVDCRST_MAG30</strain>
    </source>
</reference>
<gene>
    <name evidence="2" type="ORF">AVDCRST_MAG30-2807</name>
</gene>
<feature type="non-terminal residue" evidence="2">
    <location>
        <position position="259"/>
    </location>
</feature>
<protein>
    <submittedName>
        <fullName evidence="2">Sulfate transport system permease protein CysW</fullName>
    </submittedName>
</protein>
<feature type="region of interest" description="Disordered" evidence="1">
    <location>
        <begin position="1"/>
        <end position="20"/>
    </location>
</feature>
<organism evidence="2">
    <name type="scientific">uncultured Solirubrobacteraceae bacterium</name>
    <dbReference type="NCBI Taxonomy" id="1162706"/>
    <lineage>
        <taxon>Bacteria</taxon>
        <taxon>Bacillati</taxon>
        <taxon>Actinomycetota</taxon>
        <taxon>Thermoleophilia</taxon>
        <taxon>Solirubrobacterales</taxon>
        <taxon>Solirubrobacteraceae</taxon>
        <taxon>environmental samples</taxon>
    </lineage>
</organism>
<sequence>DRRPPRAARDRAGLPGCAARRPGRARLLPRLRARPRVRVGVRDHAGGPARLLPHLHRGGDLRPAQRDLRRGDGVAARAPPLPGAQAARRARRPPVRGLPSGRRPRPRARVGAGRLAGLRDPGHLLDARHRPRHRLRVAALRGARGRARPARGGHRAGAGRRDARRVGLADLLAHHAADHPLGPRLRRRAHHGPRARRVRRRLDRLGQDRRLDGDDDPLRRAALPGLRPRGGIRRCRRPRRDRHRRARPHDPAATQPGDL</sequence>
<proteinExistence type="predicted"/>
<feature type="compositionally biased region" description="Low complexity" evidence="1">
    <location>
        <begin position="220"/>
        <end position="229"/>
    </location>
</feature>
<feature type="non-terminal residue" evidence="2">
    <location>
        <position position="1"/>
    </location>
</feature>
<dbReference type="AlphaFoldDB" id="A0A6J4T937"/>
<evidence type="ECO:0000256" key="1">
    <source>
        <dbReference type="SAM" id="MobiDB-lite"/>
    </source>
</evidence>